<dbReference type="OrthoDB" id="5344815at2759"/>
<name>A0A9P4JRR3_9PLEO</name>
<dbReference type="AlphaFoldDB" id="A0A9P4JRR3"/>
<feature type="region of interest" description="Disordered" evidence="1">
    <location>
        <begin position="154"/>
        <end position="184"/>
    </location>
</feature>
<dbReference type="InterPro" id="IPR035992">
    <property type="entry name" value="Ricin_B-like_lectins"/>
</dbReference>
<protein>
    <submittedName>
        <fullName evidence="2">Uncharacterized protein</fullName>
    </submittedName>
</protein>
<dbReference type="EMBL" id="ML993912">
    <property type="protein sequence ID" value="KAF2203141.1"/>
    <property type="molecule type" value="Genomic_DNA"/>
</dbReference>
<comment type="caution">
    <text evidence="2">The sequence shown here is derived from an EMBL/GenBank/DDBJ whole genome shotgun (WGS) entry which is preliminary data.</text>
</comment>
<feature type="compositionally biased region" description="Gly residues" evidence="1">
    <location>
        <begin position="243"/>
        <end position="253"/>
    </location>
</feature>
<dbReference type="Proteomes" id="UP000799536">
    <property type="component" value="Unassembled WGS sequence"/>
</dbReference>
<proteinExistence type="predicted"/>
<feature type="region of interest" description="Disordered" evidence="1">
    <location>
        <begin position="225"/>
        <end position="253"/>
    </location>
</feature>
<evidence type="ECO:0000256" key="1">
    <source>
        <dbReference type="SAM" id="MobiDB-lite"/>
    </source>
</evidence>
<feature type="compositionally biased region" description="Basic and acidic residues" evidence="1">
    <location>
        <begin position="175"/>
        <end position="184"/>
    </location>
</feature>
<keyword evidence="3" id="KW-1185">Reference proteome</keyword>
<accession>A0A9P4JRR3</accession>
<gene>
    <name evidence="2" type="ORF">GQ43DRAFT_282689</name>
</gene>
<evidence type="ECO:0000313" key="2">
    <source>
        <dbReference type="EMBL" id="KAF2203141.1"/>
    </source>
</evidence>
<organism evidence="2 3">
    <name type="scientific">Delitschia confertaspora ATCC 74209</name>
    <dbReference type="NCBI Taxonomy" id="1513339"/>
    <lineage>
        <taxon>Eukaryota</taxon>
        <taxon>Fungi</taxon>
        <taxon>Dikarya</taxon>
        <taxon>Ascomycota</taxon>
        <taxon>Pezizomycotina</taxon>
        <taxon>Dothideomycetes</taxon>
        <taxon>Pleosporomycetidae</taxon>
        <taxon>Pleosporales</taxon>
        <taxon>Delitschiaceae</taxon>
        <taxon>Delitschia</taxon>
    </lineage>
</organism>
<feature type="compositionally biased region" description="Basic and acidic residues" evidence="1">
    <location>
        <begin position="231"/>
        <end position="242"/>
    </location>
</feature>
<reference evidence="2" key="1">
    <citation type="journal article" date="2020" name="Stud. Mycol.">
        <title>101 Dothideomycetes genomes: a test case for predicting lifestyles and emergence of pathogens.</title>
        <authorList>
            <person name="Haridas S."/>
            <person name="Albert R."/>
            <person name="Binder M."/>
            <person name="Bloem J."/>
            <person name="Labutti K."/>
            <person name="Salamov A."/>
            <person name="Andreopoulos B."/>
            <person name="Baker S."/>
            <person name="Barry K."/>
            <person name="Bills G."/>
            <person name="Bluhm B."/>
            <person name="Cannon C."/>
            <person name="Castanera R."/>
            <person name="Culley D."/>
            <person name="Daum C."/>
            <person name="Ezra D."/>
            <person name="Gonzalez J."/>
            <person name="Henrissat B."/>
            <person name="Kuo A."/>
            <person name="Liang C."/>
            <person name="Lipzen A."/>
            <person name="Lutzoni F."/>
            <person name="Magnuson J."/>
            <person name="Mondo S."/>
            <person name="Nolan M."/>
            <person name="Ohm R."/>
            <person name="Pangilinan J."/>
            <person name="Park H.-J."/>
            <person name="Ramirez L."/>
            <person name="Alfaro M."/>
            <person name="Sun H."/>
            <person name="Tritt A."/>
            <person name="Yoshinaga Y."/>
            <person name="Zwiers L.-H."/>
            <person name="Turgeon B."/>
            <person name="Goodwin S."/>
            <person name="Spatafora J."/>
            <person name="Crous P."/>
            <person name="Grigoriev I."/>
        </authorList>
    </citation>
    <scope>NUCLEOTIDE SEQUENCE</scope>
    <source>
        <strain evidence="2">ATCC 74209</strain>
    </source>
</reference>
<evidence type="ECO:0000313" key="3">
    <source>
        <dbReference type="Proteomes" id="UP000799536"/>
    </source>
</evidence>
<sequence length="253" mass="27876">MAPNEIRMSDHRVSRDVIFPPFDSKAFYTLHNTLSPHKTISSGLNRSTNGTINTTTEETYSSSENWQLFYQSGRYFLHNYDYGPEFQLGVTKDSWTVPRLIPRSGALGQQWNIERWDDGEEEGKGGSVWRLTNALVGEQQFLGLSEPNTCPALLPHPSNPETQSPIQWSCARGTGDSRKSGGGADRGDILLRTFCFRGADVGNSGGSRVERRVCEVGGRARESKWSFGARESGDDGGARQERGGGGGMTVSYK</sequence>
<dbReference type="SUPFAM" id="SSF50370">
    <property type="entry name" value="Ricin B-like lectins"/>
    <property type="match status" value="1"/>
</dbReference>